<evidence type="ECO:0000313" key="5">
    <source>
        <dbReference type="Proteomes" id="UP000270468"/>
    </source>
</evidence>
<evidence type="ECO:0000256" key="3">
    <source>
        <dbReference type="SAM" id="Phobius"/>
    </source>
</evidence>
<dbReference type="InterPro" id="IPR012902">
    <property type="entry name" value="N_methyl_site"/>
</dbReference>
<dbReference type="EMBL" id="UXAV01000044">
    <property type="protein sequence ID" value="VDC32643.1"/>
    <property type="molecule type" value="Genomic_DNA"/>
</dbReference>
<keyword evidence="2" id="KW-0178">Competence</keyword>
<evidence type="ECO:0000256" key="1">
    <source>
        <dbReference type="ARBA" id="ARBA00004241"/>
    </source>
</evidence>
<dbReference type="RefSeq" id="WP_124071634.1">
    <property type="nucleotide sequence ID" value="NZ_CBCRXF010000002.1"/>
</dbReference>
<evidence type="ECO:0008006" key="6">
    <source>
        <dbReference type="Google" id="ProtNLM"/>
    </source>
</evidence>
<organism evidence="4 5">
    <name type="scientific">Filibacter tadaridae</name>
    <dbReference type="NCBI Taxonomy" id="2483811"/>
    <lineage>
        <taxon>Bacteria</taxon>
        <taxon>Bacillati</taxon>
        <taxon>Bacillota</taxon>
        <taxon>Bacilli</taxon>
        <taxon>Bacillales</taxon>
        <taxon>Caryophanaceae</taxon>
        <taxon>Filibacter</taxon>
    </lineage>
</organism>
<accession>A0A3P5XUC1</accession>
<dbReference type="PROSITE" id="PS00409">
    <property type="entry name" value="PROKAR_NTER_METHYL"/>
    <property type="match status" value="1"/>
</dbReference>
<keyword evidence="3" id="KW-0812">Transmembrane</keyword>
<comment type="subcellular location">
    <subcellularLocation>
        <location evidence="1">Cell surface</location>
    </subcellularLocation>
</comment>
<reference evidence="4 5" key="1">
    <citation type="submission" date="2018-11" db="EMBL/GenBank/DDBJ databases">
        <authorList>
            <person name="Criscuolo A."/>
        </authorList>
    </citation>
    <scope>NUCLEOTIDE SEQUENCE [LARGE SCALE GENOMIC DNA]</scope>
    <source>
        <strain evidence="4">ATB-66</strain>
    </source>
</reference>
<sequence>MKKYNQDEKGVTLVEILAALVILSIVLVVFFTFFLQSAKFTQHNKEKLTAVEVAEDVVADVRNWKSKENGKYVNNSYDGYDVNIVIQPGPAGLQKARITVETFSKEGIKESSFTTEMYFGGGS</sequence>
<dbReference type="NCBIfam" id="TIGR02532">
    <property type="entry name" value="IV_pilin_GFxxxE"/>
    <property type="match status" value="1"/>
</dbReference>
<proteinExistence type="predicted"/>
<protein>
    <recommendedName>
        <fullName evidence="6">Prepilin-type N-terminal cleavage/methylation domain-containing protein</fullName>
    </recommendedName>
</protein>
<dbReference type="Proteomes" id="UP000270468">
    <property type="component" value="Unassembled WGS sequence"/>
</dbReference>
<dbReference type="Pfam" id="PF07963">
    <property type="entry name" value="N_methyl"/>
    <property type="match status" value="1"/>
</dbReference>
<dbReference type="GO" id="GO:0030420">
    <property type="term" value="P:establishment of competence for transformation"/>
    <property type="evidence" value="ECO:0007669"/>
    <property type="project" value="UniProtKB-KW"/>
</dbReference>
<name>A0A3P5XUC1_9BACL</name>
<evidence type="ECO:0000313" key="4">
    <source>
        <dbReference type="EMBL" id="VDC32643.1"/>
    </source>
</evidence>
<keyword evidence="3" id="KW-1133">Transmembrane helix</keyword>
<evidence type="ECO:0000256" key="2">
    <source>
        <dbReference type="ARBA" id="ARBA00023287"/>
    </source>
</evidence>
<dbReference type="OrthoDB" id="2427688at2"/>
<feature type="transmembrane region" description="Helical" evidence="3">
    <location>
        <begin position="12"/>
        <end position="35"/>
    </location>
</feature>
<keyword evidence="5" id="KW-1185">Reference proteome</keyword>
<keyword evidence="3" id="KW-0472">Membrane</keyword>
<dbReference type="GO" id="GO:0009986">
    <property type="term" value="C:cell surface"/>
    <property type="evidence" value="ECO:0007669"/>
    <property type="project" value="UniProtKB-SubCell"/>
</dbReference>
<gene>
    <name evidence="4" type="ORF">FILTAD_02841</name>
</gene>
<dbReference type="AlphaFoldDB" id="A0A3P5XUC1"/>